<dbReference type="AlphaFoldDB" id="A0AAI9X1T5"/>
<evidence type="ECO:0000313" key="1">
    <source>
        <dbReference type="EMBL" id="KAJ9480821.1"/>
    </source>
</evidence>
<gene>
    <name evidence="1" type="ORF">VN97_g12705</name>
</gene>
<organism evidence="1 2">
    <name type="scientific">Penicillium thymicola</name>
    <dbReference type="NCBI Taxonomy" id="293382"/>
    <lineage>
        <taxon>Eukaryota</taxon>
        <taxon>Fungi</taxon>
        <taxon>Dikarya</taxon>
        <taxon>Ascomycota</taxon>
        <taxon>Pezizomycotina</taxon>
        <taxon>Eurotiomycetes</taxon>
        <taxon>Eurotiomycetidae</taxon>
        <taxon>Eurotiales</taxon>
        <taxon>Aspergillaceae</taxon>
        <taxon>Penicillium</taxon>
    </lineage>
</organism>
<reference evidence="1" key="2">
    <citation type="journal article" date="2016" name="Fungal Biol.">
        <title>Ochratoxin A production by Penicillium thymicola.</title>
        <authorList>
            <person name="Nguyen H.D.T."/>
            <person name="McMullin D.R."/>
            <person name="Ponomareva E."/>
            <person name="Riley R."/>
            <person name="Pomraning K.R."/>
            <person name="Baker S.E."/>
            <person name="Seifert K.A."/>
        </authorList>
    </citation>
    <scope>NUCLEOTIDE SEQUENCE</scope>
    <source>
        <strain evidence="1">DAOM 180753</strain>
    </source>
</reference>
<sequence length="69" mass="8112">IQFRFSSDSVQIQFRFSSDPVYFRSPSAQVSVNNYNISFCKVRTDLNYCWQYEPMRELCAGGILSHLYT</sequence>
<proteinExistence type="predicted"/>
<dbReference type="Proteomes" id="UP001227192">
    <property type="component" value="Unassembled WGS sequence"/>
</dbReference>
<protein>
    <submittedName>
        <fullName evidence="1">Uncharacterized protein</fullName>
    </submittedName>
</protein>
<dbReference type="EMBL" id="LACB01001071">
    <property type="protein sequence ID" value="KAJ9480821.1"/>
    <property type="molecule type" value="Genomic_DNA"/>
</dbReference>
<accession>A0AAI9X1T5</accession>
<keyword evidence="2" id="KW-1185">Reference proteome</keyword>
<name>A0AAI9X1T5_PENTH</name>
<comment type="caution">
    <text evidence="1">The sequence shown here is derived from an EMBL/GenBank/DDBJ whole genome shotgun (WGS) entry which is preliminary data.</text>
</comment>
<reference evidence="1" key="1">
    <citation type="submission" date="2015-06" db="EMBL/GenBank/DDBJ databases">
        <authorList>
            <person name="Nguyen H."/>
        </authorList>
    </citation>
    <scope>NUCLEOTIDE SEQUENCE</scope>
    <source>
        <strain evidence="1">DAOM 180753</strain>
    </source>
</reference>
<feature type="non-terminal residue" evidence="1">
    <location>
        <position position="1"/>
    </location>
</feature>
<evidence type="ECO:0000313" key="2">
    <source>
        <dbReference type="Proteomes" id="UP001227192"/>
    </source>
</evidence>